<dbReference type="GO" id="GO:0006508">
    <property type="term" value="P:proteolysis"/>
    <property type="evidence" value="ECO:0007669"/>
    <property type="project" value="InterPro"/>
</dbReference>
<name>A0A811PPS6_9POAL</name>
<evidence type="ECO:0000256" key="3">
    <source>
        <dbReference type="ARBA" id="ARBA00022801"/>
    </source>
</evidence>
<feature type="compositionally biased region" description="Basic residues" evidence="5">
    <location>
        <begin position="46"/>
        <end position="55"/>
    </location>
</feature>
<evidence type="ECO:0000259" key="6">
    <source>
        <dbReference type="PROSITE" id="PS51700"/>
    </source>
</evidence>
<evidence type="ECO:0000256" key="1">
    <source>
        <dbReference type="ARBA" id="ARBA00000451"/>
    </source>
</evidence>
<dbReference type="InterPro" id="IPR030397">
    <property type="entry name" value="SEPARIN_core_dom"/>
</dbReference>
<gene>
    <name evidence="7" type="ORF">NCGR_LOCUS31736</name>
</gene>
<dbReference type="OrthoDB" id="692727at2759"/>
<dbReference type="EC" id="3.4.22.49" evidence="2"/>
<dbReference type="GO" id="GO:0005634">
    <property type="term" value="C:nucleus"/>
    <property type="evidence" value="ECO:0007669"/>
    <property type="project" value="InterPro"/>
</dbReference>
<feature type="region of interest" description="Disordered" evidence="5">
    <location>
        <begin position="164"/>
        <end position="183"/>
    </location>
</feature>
<keyword evidence="8" id="KW-1185">Reference proteome</keyword>
<organism evidence="7 8">
    <name type="scientific">Miscanthus lutarioriparius</name>
    <dbReference type="NCBI Taxonomy" id="422564"/>
    <lineage>
        <taxon>Eukaryota</taxon>
        <taxon>Viridiplantae</taxon>
        <taxon>Streptophyta</taxon>
        <taxon>Embryophyta</taxon>
        <taxon>Tracheophyta</taxon>
        <taxon>Spermatophyta</taxon>
        <taxon>Magnoliopsida</taxon>
        <taxon>Liliopsida</taxon>
        <taxon>Poales</taxon>
        <taxon>Poaceae</taxon>
        <taxon>PACMAD clade</taxon>
        <taxon>Panicoideae</taxon>
        <taxon>Andropogonodae</taxon>
        <taxon>Andropogoneae</taxon>
        <taxon>Saccharinae</taxon>
        <taxon>Miscanthus</taxon>
    </lineage>
</organism>
<dbReference type="GO" id="GO:0072686">
    <property type="term" value="C:mitotic spindle"/>
    <property type="evidence" value="ECO:0007669"/>
    <property type="project" value="TreeGrafter"/>
</dbReference>
<comment type="catalytic activity">
    <reaction evidence="1">
        <text>All bonds known to be hydrolyzed by this endopeptidase have arginine in P1 and an acidic residue in P4. P6 is often occupied by an acidic residue or by a hydroxy-amino-acid residue, the phosphorylation of which enhances cleavage.</text>
        <dbReference type="EC" id="3.4.22.49"/>
    </reaction>
</comment>
<evidence type="ECO:0000256" key="4">
    <source>
        <dbReference type="ARBA" id="ARBA00022829"/>
    </source>
</evidence>
<sequence>MEAAAADLVAALSSPSSYAGLHSRFAAYLHPFTPYLPSSNPNPKPPPKRATKHNKQPPPPDAATLRPLAKRFLTFLGRALHLLPPLVRASPGSGDKGGEAADELLEIYGLLLDCLEAISPCLAGKPYSVLLHRGRFVCCLESCGHLARANAEAAATLDALRSALSPPTTSTKSRRGAASVDSVLLPDPGSAGEAGTDPEVTVLAVELTACLANCSSKGKVKEPAPYERLLSLFKQLKPWLRILTNEVRRKYLPLLVNGMSWCTFFLVSESSFFSSDLVHGFCHHTMQGCVKEGMIEHLPAIARKICYSVDLSWGGSTQLLLHVLETVSDSVVRVKDDLPKSVNELLVFVAYFCRFILSTKSDLSVGALELLYKQGGHFSEVSSPTASVLLLYVTGLYLSAQQAESEIPPYLSVGIPKDQKYLHALEKGLGTLARWPHDNTSLVTYLDSLEFISKKSLGFIVCAISSKWLTPEELKFLIPSLGNIGVTLHNTGHVKEAPKALELCCQTIWAHIRLSYCRLSSRTNGNNIMMDLPMDTLKDMDIILDAFSRIAKMVDALCRCGTEIETTLGIVAKSLSKLLSDSDNSEYFRGSFILIKAWVKAVHKDFGDNKVDDAPLLYPSLLKYRSSWPIKLIGLIVDQELLAYGLTEARSTEFCSKMQIRIIDVLLHKIYCSKEHFLERSRVFIRKAGALRASGVENIKSCLESLHEAISLLQKISQDSSRANTIANNQLAIAYCLYAHCAQEDKLDGEVIFDTAEKALNLWLEVETFDHSSSDMRMLPSALFIPQSCKHPFGRQFSFETSVDEVSKVASSLVSEVTSNDQSTFLAGCLYYDLSERVFFHVDNFVAFSYGKEALHLRKKLLKKKFKLNSGISGYMERQHCGQDISLEVCGPTVVEIWPNSIRSIDMRDSFLTPWNVLRCYLESTLQVAMMHELIGNGAEAEALLWTGKEISNFHGLSVFCIVFASSLGQLYCKRQLWDEAESELNYARDLVQMMQQFHNILQLRLDCVHRHYLVSLLLKKARALGSHSNGDHEVHSVYWKCISLLFFRSLPQDCYRTYGPYLIGLIMDRSIGVFLPLECAEILCSMSFFLLKSSLYEQPRDICCIFSSVKMADVVHWLLKAFVLSRESPSLVQEVCKLLVRIFLLSTTDSSIQLPLGSHKDSLSLNHWAAYFHQVSVGTYLNCHYFSSLQALSEEKVPEGTYEDFRNETDDDVLKFLRLSSRDIEHIEKHMTEFFQKLPDLPILCISMLGGDYVNALLKFLCHPPFFPAWMLLSRFDSTNEPTTMLLPVDAISEMQFEDSCIKDLGNPTRVLDKKWQCPWGYGITDYVAPVFRNILEENFMSLSSATLTINDVNADRVRWWSHRMRLNNYLANTLKNIEDSWFGPWKCLLLGHRLSDEYIESASSSIITDLDKKFKFEVNPVLIKAILGGSVSVDEVQECFLQLILYKGYFGRGGCCGKDRLRAFSSCQMDDRAMETLRRLIPHAVYELPQPADRDPVILVLDVNVQGLAGNSPKAGELVLALKNHDLFLYFGHGSGTQYISSKEIEKIDNCAAALLMGCSSGTLQCKGSYAPRGAPLSYLFAGSPAIAANLWDVSDKDIDRFSKTLLNSWLHDNSLDGNNCSKCCQPTKEFESMSIASEEKGRARRQGTQGKKQQQINDSTKCCSCRQTRIVSYLSDARRACRLPLLIGASPVCYGVPTVIRKKVMTDSAMR</sequence>
<dbReference type="PANTHER" id="PTHR12792:SF0">
    <property type="entry name" value="SEPARIN"/>
    <property type="match status" value="1"/>
</dbReference>
<dbReference type="EMBL" id="CAJGYO010000007">
    <property type="protein sequence ID" value="CAD6247550.1"/>
    <property type="molecule type" value="Genomic_DNA"/>
</dbReference>
<keyword evidence="4" id="KW-0159">Chromosome partition</keyword>
<reference evidence="7" key="1">
    <citation type="submission" date="2020-10" db="EMBL/GenBank/DDBJ databases">
        <authorList>
            <person name="Han B."/>
            <person name="Lu T."/>
            <person name="Zhao Q."/>
            <person name="Huang X."/>
            <person name="Zhao Y."/>
        </authorList>
    </citation>
    <scope>NUCLEOTIDE SEQUENCE</scope>
</reference>
<dbReference type="Pfam" id="PF25110">
    <property type="entry name" value="TPR_ESP1"/>
    <property type="match status" value="1"/>
</dbReference>
<evidence type="ECO:0000256" key="2">
    <source>
        <dbReference type="ARBA" id="ARBA00012489"/>
    </source>
</evidence>
<accession>A0A811PPS6</accession>
<keyword evidence="3" id="KW-0378">Hydrolase</keyword>
<dbReference type="GO" id="GO:0004197">
    <property type="term" value="F:cysteine-type endopeptidase activity"/>
    <property type="evidence" value="ECO:0007669"/>
    <property type="project" value="InterPro"/>
</dbReference>
<protein>
    <recommendedName>
        <fullName evidence="2">separase</fullName>
        <ecNumber evidence="2">3.4.22.49</ecNumber>
    </recommendedName>
</protein>
<feature type="domain" description="Peptidase C50" evidence="6">
    <location>
        <begin position="1475"/>
        <end position="1572"/>
    </location>
</feature>
<comment type="caution">
    <text evidence="7">The sequence shown here is derived from an EMBL/GenBank/DDBJ whole genome shotgun (WGS) entry which is preliminary data.</text>
</comment>
<dbReference type="InterPro" id="IPR005314">
    <property type="entry name" value="Peptidase_C50"/>
</dbReference>
<dbReference type="GO" id="GO:0005737">
    <property type="term" value="C:cytoplasm"/>
    <property type="evidence" value="ECO:0007669"/>
    <property type="project" value="TreeGrafter"/>
</dbReference>
<evidence type="ECO:0000313" key="7">
    <source>
        <dbReference type="EMBL" id="CAD6247550.1"/>
    </source>
</evidence>
<dbReference type="Proteomes" id="UP000604825">
    <property type="component" value="Unassembled WGS sequence"/>
</dbReference>
<dbReference type="PANTHER" id="PTHR12792">
    <property type="entry name" value="EXTRA SPINDLE POLES 1-RELATED"/>
    <property type="match status" value="1"/>
</dbReference>
<evidence type="ECO:0000256" key="5">
    <source>
        <dbReference type="SAM" id="MobiDB-lite"/>
    </source>
</evidence>
<proteinExistence type="predicted"/>
<evidence type="ECO:0000313" key="8">
    <source>
        <dbReference type="Proteomes" id="UP000604825"/>
    </source>
</evidence>
<dbReference type="PROSITE" id="PS51700">
    <property type="entry name" value="SEPARIN"/>
    <property type="match status" value="1"/>
</dbReference>
<dbReference type="Pfam" id="PF03568">
    <property type="entry name" value="Separin_C"/>
    <property type="match status" value="1"/>
</dbReference>
<dbReference type="InterPro" id="IPR056933">
    <property type="entry name" value="TPR_ESP1"/>
</dbReference>
<dbReference type="GO" id="GO:0051307">
    <property type="term" value="P:meiotic chromosome separation"/>
    <property type="evidence" value="ECO:0007669"/>
    <property type="project" value="TreeGrafter"/>
</dbReference>
<feature type="region of interest" description="Disordered" evidence="5">
    <location>
        <begin position="37"/>
        <end position="63"/>
    </location>
</feature>